<dbReference type="AlphaFoldDB" id="A0A7R8WS45"/>
<keyword evidence="6 8" id="KW-0443">Lipid metabolism</keyword>
<organism evidence="10">
    <name type="scientific">Cyprideis torosa</name>
    <dbReference type="NCBI Taxonomy" id="163714"/>
    <lineage>
        <taxon>Eukaryota</taxon>
        <taxon>Metazoa</taxon>
        <taxon>Ecdysozoa</taxon>
        <taxon>Arthropoda</taxon>
        <taxon>Crustacea</taxon>
        <taxon>Oligostraca</taxon>
        <taxon>Ostracoda</taxon>
        <taxon>Podocopa</taxon>
        <taxon>Podocopida</taxon>
        <taxon>Cytherocopina</taxon>
        <taxon>Cytheroidea</taxon>
        <taxon>Cytherideidae</taxon>
        <taxon>Cyprideis</taxon>
    </lineage>
</organism>
<evidence type="ECO:0000256" key="9">
    <source>
        <dbReference type="SAM" id="MobiDB-lite"/>
    </source>
</evidence>
<dbReference type="EMBL" id="OB682184">
    <property type="protein sequence ID" value="CAD7236822.1"/>
    <property type="molecule type" value="Genomic_DNA"/>
</dbReference>
<evidence type="ECO:0000256" key="2">
    <source>
        <dbReference type="ARBA" id="ARBA00012368"/>
    </source>
</evidence>
<feature type="region of interest" description="Disordered" evidence="9">
    <location>
        <begin position="265"/>
        <end position="298"/>
    </location>
</feature>
<dbReference type="GO" id="GO:0004435">
    <property type="term" value="F:phosphatidylinositol-4,5-bisphosphate phospholipase C activity"/>
    <property type="evidence" value="ECO:0007669"/>
    <property type="project" value="UniProtKB-EC"/>
</dbReference>
<keyword evidence="7" id="KW-0807">Transducer</keyword>
<dbReference type="GO" id="GO:0016042">
    <property type="term" value="P:lipid catabolic process"/>
    <property type="evidence" value="ECO:0007669"/>
    <property type="project" value="UniProtKB-KW"/>
</dbReference>
<dbReference type="EC" id="3.1.4.11" evidence="2 8"/>
<dbReference type="Gene3D" id="3.20.20.190">
    <property type="entry name" value="Phosphatidylinositol (PI) phosphodiesterase"/>
    <property type="match status" value="1"/>
</dbReference>
<dbReference type="OrthoDB" id="269822at2759"/>
<sequence>MPKSQVINHSAIADDDLQTLNLEEFTAFFDHLQDRPDLRELHTRYINPRTNQFEAASLLQFLRAEQGERKVTLEQSQAIVNMFEPHVEKPSGVLSTEGFRLLLTSSVFDLLDPRRQKVNQDMTFPLSCYFIASSHNTYLTGDQLFSLSSVDIYSKVLLSGCRCVEIDVWNGPDNTPIVTHGGTLTTKIVFEDVIRDAILPFAFVASPYPVILSLEVHCDDRQQDEMAAILVRHLKGYLHMEQPSVETTALPSPNSLKEKILIKAKRKKDTTAEMEQQAEEDDLDEPSSEDEVEQANHA</sequence>
<dbReference type="PRINTS" id="PR00390">
    <property type="entry name" value="PHPHLIPASEC"/>
</dbReference>
<comment type="subcellular location">
    <subcellularLocation>
        <location evidence="1">Cytoplasm</location>
    </subcellularLocation>
</comment>
<dbReference type="SUPFAM" id="SSF47473">
    <property type="entry name" value="EF-hand"/>
    <property type="match status" value="1"/>
</dbReference>
<dbReference type="GO" id="GO:0048015">
    <property type="term" value="P:phosphatidylinositol-mediated signaling"/>
    <property type="evidence" value="ECO:0007669"/>
    <property type="project" value="TreeGrafter"/>
</dbReference>
<dbReference type="CDD" id="cd08558">
    <property type="entry name" value="PI-PLCc_eukaryota"/>
    <property type="match status" value="1"/>
</dbReference>
<dbReference type="PROSITE" id="PS50007">
    <property type="entry name" value="PIPLC_X_DOMAIN"/>
    <property type="match status" value="1"/>
</dbReference>
<evidence type="ECO:0000313" key="10">
    <source>
        <dbReference type="EMBL" id="CAD7236822.1"/>
    </source>
</evidence>
<evidence type="ECO:0000256" key="1">
    <source>
        <dbReference type="ARBA" id="ARBA00004496"/>
    </source>
</evidence>
<protein>
    <recommendedName>
        <fullName evidence="2 8">Phosphoinositide phospholipase C</fullName>
        <ecNumber evidence="2 8">3.1.4.11</ecNumber>
    </recommendedName>
</protein>
<evidence type="ECO:0000256" key="4">
    <source>
        <dbReference type="ARBA" id="ARBA00022801"/>
    </source>
</evidence>
<comment type="catalytic activity">
    <reaction evidence="8">
        <text>a 1,2-diacyl-sn-glycero-3-phospho-(1D-myo-inositol-4,5-bisphosphate) + H2O = 1D-myo-inositol 1,4,5-trisphosphate + a 1,2-diacyl-sn-glycerol + H(+)</text>
        <dbReference type="Rhea" id="RHEA:33179"/>
        <dbReference type="ChEBI" id="CHEBI:15377"/>
        <dbReference type="ChEBI" id="CHEBI:15378"/>
        <dbReference type="ChEBI" id="CHEBI:17815"/>
        <dbReference type="ChEBI" id="CHEBI:58456"/>
        <dbReference type="ChEBI" id="CHEBI:203600"/>
        <dbReference type="EC" id="3.1.4.11"/>
    </reaction>
</comment>
<evidence type="ECO:0000256" key="3">
    <source>
        <dbReference type="ARBA" id="ARBA00022490"/>
    </source>
</evidence>
<dbReference type="SUPFAM" id="SSF51695">
    <property type="entry name" value="PLC-like phosphodiesterases"/>
    <property type="match status" value="1"/>
</dbReference>
<dbReference type="GO" id="GO:0005737">
    <property type="term" value="C:cytoplasm"/>
    <property type="evidence" value="ECO:0007669"/>
    <property type="project" value="UniProtKB-SubCell"/>
</dbReference>
<dbReference type="PANTHER" id="PTHR10336:SF36">
    <property type="entry name" value="1-PHOSPHATIDYLINOSITOL 4,5-BISPHOSPHATE PHOSPHODIESTERASE BETA-4"/>
    <property type="match status" value="1"/>
</dbReference>
<evidence type="ECO:0000256" key="6">
    <source>
        <dbReference type="ARBA" id="ARBA00023098"/>
    </source>
</evidence>
<keyword evidence="3" id="KW-0963">Cytoplasm</keyword>
<evidence type="ECO:0000256" key="8">
    <source>
        <dbReference type="RuleBase" id="RU361133"/>
    </source>
</evidence>
<gene>
    <name evidence="10" type="ORF">CTOB1V02_LOCUS14637</name>
</gene>
<keyword evidence="4 8" id="KW-0378">Hydrolase</keyword>
<feature type="non-terminal residue" evidence="10">
    <location>
        <position position="1"/>
    </location>
</feature>
<dbReference type="Pfam" id="PF00388">
    <property type="entry name" value="PI-PLC-X"/>
    <property type="match status" value="1"/>
</dbReference>
<name>A0A7R8WS45_9CRUS</name>
<dbReference type="InterPro" id="IPR001192">
    <property type="entry name" value="PI-PLC_fam"/>
</dbReference>
<proteinExistence type="predicted"/>
<dbReference type="InterPro" id="IPR017946">
    <property type="entry name" value="PLC-like_Pdiesterase_TIM-brl"/>
</dbReference>
<dbReference type="Gene3D" id="1.10.238.10">
    <property type="entry name" value="EF-hand"/>
    <property type="match status" value="1"/>
</dbReference>
<evidence type="ECO:0000256" key="5">
    <source>
        <dbReference type="ARBA" id="ARBA00022963"/>
    </source>
</evidence>
<accession>A0A7R8WS45</accession>
<dbReference type="PANTHER" id="PTHR10336">
    <property type="entry name" value="PHOSPHOINOSITIDE-SPECIFIC PHOSPHOLIPASE C FAMILY PROTEIN"/>
    <property type="match status" value="1"/>
</dbReference>
<reference evidence="10" key="1">
    <citation type="submission" date="2020-11" db="EMBL/GenBank/DDBJ databases">
        <authorList>
            <person name="Tran Van P."/>
        </authorList>
    </citation>
    <scope>NUCLEOTIDE SEQUENCE</scope>
</reference>
<feature type="compositionally biased region" description="Acidic residues" evidence="9">
    <location>
        <begin position="276"/>
        <end position="298"/>
    </location>
</feature>
<dbReference type="InterPro" id="IPR011992">
    <property type="entry name" value="EF-hand-dom_pair"/>
</dbReference>
<evidence type="ECO:0000256" key="7">
    <source>
        <dbReference type="ARBA" id="ARBA00023224"/>
    </source>
</evidence>
<dbReference type="InterPro" id="IPR000909">
    <property type="entry name" value="PLipase_C_PInositol-sp_X_dom"/>
</dbReference>
<dbReference type="GO" id="GO:0051209">
    <property type="term" value="P:release of sequestered calcium ion into cytosol"/>
    <property type="evidence" value="ECO:0007669"/>
    <property type="project" value="TreeGrafter"/>
</dbReference>
<dbReference type="SMART" id="SM00148">
    <property type="entry name" value="PLCXc"/>
    <property type="match status" value="1"/>
</dbReference>
<dbReference type="Pfam" id="PF09279">
    <property type="entry name" value="EF-hand_like"/>
    <property type="match status" value="1"/>
</dbReference>
<dbReference type="InterPro" id="IPR015359">
    <property type="entry name" value="PLC_EF-hand-like"/>
</dbReference>
<dbReference type="FunFam" id="1.10.238.10:FF:000005">
    <property type="entry name" value="Phosphoinositide phospholipase C"/>
    <property type="match status" value="1"/>
</dbReference>
<keyword evidence="5 8" id="KW-0442">Lipid degradation</keyword>